<proteinExistence type="predicted"/>
<dbReference type="Proteomes" id="UP001152799">
    <property type="component" value="Chromosome 9"/>
</dbReference>
<name>A0A9N9MZJ4_9CUCU</name>
<dbReference type="EMBL" id="OU892285">
    <property type="protein sequence ID" value="CAG9773581.1"/>
    <property type="molecule type" value="Genomic_DNA"/>
</dbReference>
<protein>
    <submittedName>
        <fullName evidence="1">Uncharacterized protein</fullName>
    </submittedName>
</protein>
<evidence type="ECO:0000313" key="1">
    <source>
        <dbReference type="EMBL" id="CAG9773581.1"/>
    </source>
</evidence>
<accession>A0A9N9MZJ4</accession>
<reference evidence="1" key="1">
    <citation type="submission" date="2022-01" db="EMBL/GenBank/DDBJ databases">
        <authorList>
            <person name="King R."/>
        </authorList>
    </citation>
    <scope>NUCLEOTIDE SEQUENCE</scope>
</reference>
<organism evidence="1 2">
    <name type="scientific">Ceutorhynchus assimilis</name>
    <name type="common">cabbage seed weevil</name>
    <dbReference type="NCBI Taxonomy" id="467358"/>
    <lineage>
        <taxon>Eukaryota</taxon>
        <taxon>Metazoa</taxon>
        <taxon>Ecdysozoa</taxon>
        <taxon>Arthropoda</taxon>
        <taxon>Hexapoda</taxon>
        <taxon>Insecta</taxon>
        <taxon>Pterygota</taxon>
        <taxon>Neoptera</taxon>
        <taxon>Endopterygota</taxon>
        <taxon>Coleoptera</taxon>
        <taxon>Polyphaga</taxon>
        <taxon>Cucujiformia</taxon>
        <taxon>Curculionidae</taxon>
        <taxon>Ceutorhynchinae</taxon>
        <taxon>Ceutorhynchus</taxon>
    </lineage>
</organism>
<evidence type="ECO:0000313" key="2">
    <source>
        <dbReference type="Proteomes" id="UP001152799"/>
    </source>
</evidence>
<gene>
    <name evidence="1" type="ORF">CEUTPL_LOCUS13970</name>
</gene>
<keyword evidence="2" id="KW-1185">Reference proteome</keyword>
<dbReference type="AlphaFoldDB" id="A0A9N9MZJ4"/>
<sequence length="179" mass="19750">MENNSPIDSAIYAVHEEISELATNYRNAIVGINNACSKLNEEMGPPMIQRSSSATLLGKEAAPLLGSLKTLGENIFKANVSNENIEENLEKASIDMKKSSQQLESFAANLNHNMETLQSIMDYTICSIGRTSTPRENWSDTDSDTSFESTDIVTSSPFTSSDRMTEMLKKKIILSDNMI</sequence>